<dbReference type="PANTHER" id="PTHR43479">
    <property type="entry name" value="ACREF/ENVCD OPERON REPRESSOR-RELATED"/>
    <property type="match status" value="1"/>
</dbReference>
<evidence type="ECO:0000259" key="4">
    <source>
        <dbReference type="PROSITE" id="PS50977"/>
    </source>
</evidence>
<dbReference type="PRINTS" id="PR00455">
    <property type="entry name" value="HTHTETR"/>
</dbReference>
<name>A0ABW3L8A2_9BACI</name>
<dbReference type="InterPro" id="IPR009057">
    <property type="entry name" value="Homeodomain-like_sf"/>
</dbReference>
<dbReference type="InterPro" id="IPR036271">
    <property type="entry name" value="Tet_transcr_reg_TetR-rel_C_sf"/>
</dbReference>
<reference evidence="6" key="1">
    <citation type="journal article" date="2019" name="Int. J. Syst. Evol. Microbiol.">
        <title>The Global Catalogue of Microorganisms (GCM) 10K type strain sequencing project: providing services to taxonomists for standard genome sequencing and annotation.</title>
        <authorList>
            <consortium name="The Broad Institute Genomics Platform"/>
            <consortium name="The Broad Institute Genome Sequencing Center for Infectious Disease"/>
            <person name="Wu L."/>
            <person name="Ma J."/>
        </authorList>
    </citation>
    <scope>NUCLEOTIDE SEQUENCE [LARGE SCALE GENOMIC DNA]</scope>
    <source>
        <strain evidence="6">CCUG 56607</strain>
    </source>
</reference>
<evidence type="ECO:0000256" key="1">
    <source>
        <dbReference type="ARBA" id="ARBA00022491"/>
    </source>
</evidence>
<dbReference type="Pfam" id="PF00440">
    <property type="entry name" value="TetR_N"/>
    <property type="match status" value="1"/>
</dbReference>
<gene>
    <name evidence="5" type="ORF">ACFQ2J_16775</name>
</gene>
<dbReference type="InterPro" id="IPR001647">
    <property type="entry name" value="HTH_TetR"/>
</dbReference>
<sequence length="184" mass="21567">MRKENKRQLLIDAAYKVFAKKGYKNASIKDIAKEAEITPGLVHYYFKSKEELLLEVQEHVQRRYQKQYEGRKPQELSMKETLNEIKSRAEEDPDWYRLRYELYGLGLKNESIQHEVRSLLKSGRDSLAIPMQQVRGKKGDEEQLASILLACFDGLALQKIMDDTFDLDEAYGVLNQLMENYLKE</sequence>
<protein>
    <submittedName>
        <fullName evidence="5">TetR/AcrR family transcriptional regulator</fullName>
    </submittedName>
</protein>
<dbReference type="InterPro" id="IPR050624">
    <property type="entry name" value="HTH-type_Tx_Regulator"/>
</dbReference>
<dbReference type="InterPro" id="IPR023772">
    <property type="entry name" value="DNA-bd_HTH_TetR-type_CS"/>
</dbReference>
<dbReference type="SUPFAM" id="SSF48498">
    <property type="entry name" value="Tetracyclin repressor-like, C-terminal domain"/>
    <property type="match status" value="1"/>
</dbReference>
<evidence type="ECO:0000256" key="2">
    <source>
        <dbReference type="ARBA" id="ARBA00023125"/>
    </source>
</evidence>
<keyword evidence="6" id="KW-1185">Reference proteome</keyword>
<dbReference type="RefSeq" id="WP_386063232.1">
    <property type="nucleotide sequence ID" value="NZ_JBHTKL010000006.1"/>
</dbReference>
<feature type="DNA-binding region" description="H-T-H motif" evidence="3">
    <location>
        <begin position="27"/>
        <end position="46"/>
    </location>
</feature>
<evidence type="ECO:0000256" key="3">
    <source>
        <dbReference type="PROSITE-ProRule" id="PRU00335"/>
    </source>
</evidence>
<feature type="domain" description="HTH tetR-type" evidence="4">
    <location>
        <begin position="4"/>
        <end position="64"/>
    </location>
</feature>
<dbReference type="PANTHER" id="PTHR43479:SF11">
    <property type="entry name" value="ACREF_ENVCD OPERON REPRESSOR-RELATED"/>
    <property type="match status" value="1"/>
</dbReference>
<accession>A0ABW3L8A2</accession>
<dbReference type="PROSITE" id="PS01081">
    <property type="entry name" value="HTH_TETR_1"/>
    <property type="match status" value="1"/>
</dbReference>
<dbReference type="SUPFAM" id="SSF46689">
    <property type="entry name" value="Homeodomain-like"/>
    <property type="match status" value="1"/>
</dbReference>
<evidence type="ECO:0000313" key="5">
    <source>
        <dbReference type="EMBL" id="MFD1020844.1"/>
    </source>
</evidence>
<comment type="caution">
    <text evidence="5">The sequence shown here is derived from an EMBL/GenBank/DDBJ whole genome shotgun (WGS) entry which is preliminary data.</text>
</comment>
<keyword evidence="1" id="KW-0678">Repressor</keyword>
<dbReference type="PROSITE" id="PS50977">
    <property type="entry name" value="HTH_TETR_2"/>
    <property type="match status" value="1"/>
</dbReference>
<dbReference type="EMBL" id="JBHTKL010000006">
    <property type="protein sequence ID" value="MFD1020844.1"/>
    <property type="molecule type" value="Genomic_DNA"/>
</dbReference>
<dbReference type="Gene3D" id="1.10.357.10">
    <property type="entry name" value="Tetracycline Repressor, domain 2"/>
    <property type="match status" value="1"/>
</dbReference>
<organism evidence="5 6">
    <name type="scientific">Thalassobacillus hwangdonensis</name>
    <dbReference type="NCBI Taxonomy" id="546108"/>
    <lineage>
        <taxon>Bacteria</taxon>
        <taxon>Bacillati</taxon>
        <taxon>Bacillota</taxon>
        <taxon>Bacilli</taxon>
        <taxon>Bacillales</taxon>
        <taxon>Bacillaceae</taxon>
        <taxon>Thalassobacillus</taxon>
    </lineage>
</organism>
<evidence type="ECO:0000313" key="6">
    <source>
        <dbReference type="Proteomes" id="UP001596990"/>
    </source>
</evidence>
<keyword evidence="2 3" id="KW-0238">DNA-binding</keyword>
<dbReference type="Proteomes" id="UP001596990">
    <property type="component" value="Unassembled WGS sequence"/>
</dbReference>
<proteinExistence type="predicted"/>